<feature type="coiled-coil region" evidence="1">
    <location>
        <begin position="41"/>
        <end position="75"/>
    </location>
</feature>
<proteinExistence type="predicted"/>
<dbReference type="GeneID" id="116417046"/>
<dbReference type="Proteomes" id="UP000002358">
    <property type="component" value="Unassembled WGS sequence"/>
</dbReference>
<dbReference type="EnsemblMetazoa" id="XM_031928122">
    <property type="protein sequence ID" value="XP_031783982"/>
    <property type="gene ID" value="LOC116417046"/>
</dbReference>
<keyword evidence="4" id="KW-1185">Reference proteome</keyword>
<dbReference type="OrthoDB" id="10254988at2759"/>
<evidence type="ECO:0000256" key="2">
    <source>
        <dbReference type="SAM" id="MobiDB-lite"/>
    </source>
</evidence>
<evidence type="ECO:0000313" key="3">
    <source>
        <dbReference type="EnsemblMetazoa" id="XP_031783982"/>
    </source>
</evidence>
<reference evidence="3" key="1">
    <citation type="submission" date="2021-01" db="UniProtKB">
        <authorList>
            <consortium name="EnsemblMetazoa"/>
        </authorList>
    </citation>
    <scope>IDENTIFICATION</scope>
</reference>
<dbReference type="InParanoid" id="A0A7M7T955"/>
<protein>
    <submittedName>
        <fullName evidence="3">Uncharacterized protein</fullName>
    </submittedName>
</protein>
<feature type="region of interest" description="Disordered" evidence="2">
    <location>
        <begin position="108"/>
        <end position="177"/>
    </location>
</feature>
<dbReference type="RefSeq" id="XP_031783982.1">
    <property type="nucleotide sequence ID" value="XM_031928122.1"/>
</dbReference>
<sequence>MDTGLDNDRRSFIEHISLLLSQYHELVIHSLDDKEHYYMEEKMYTDKINHLHRQKEKLEEKIMEHYRKLYHKEEKHRSEFHETRLQSGLGTVQPEHLEDNVEADLHEEAMQPHESNSSDDDSHIIEAGLDPESPPMIRFSSLIPAPGRRSTTWTTHRPRSRALTARIKEPRNKDKHR</sequence>
<evidence type="ECO:0000256" key="1">
    <source>
        <dbReference type="SAM" id="Coils"/>
    </source>
</evidence>
<name>A0A7M7T955_NASVI</name>
<keyword evidence="1" id="KW-0175">Coiled coil</keyword>
<dbReference type="SMR" id="A0A7M7T955"/>
<feature type="compositionally biased region" description="Basic and acidic residues" evidence="2">
    <location>
        <begin position="166"/>
        <end position="177"/>
    </location>
</feature>
<dbReference type="AlphaFoldDB" id="A0A7M7T955"/>
<accession>A0A7M7T955</accession>
<dbReference type="KEGG" id="nvi:116417046"/>
<organism evidence="3 4">
    <name type="scientific">Nasonia vitripennis</name>
    <name type="common">Parasitic wasp</name>
    <dbReference type="NCBI Taxonomy" id="7425"/>
    <lineage>
        <taxon>Eukaryota</taxon>
        <taxon>Metazoa</taxon>
        <taxon>Ecdysozoa</taxon>
        <taxon>Arthropoda</taxon>
        <taxon>Hexapoda</taxon>
        <taxon>Insecta</taxon>
        <taxon>Pterygota</taxon>
        <taxon>Neoptera</taxon>
        <taxon>Endopterygota</taxon>
        <taxon>Hymenoptera</taxon>
        <taxon>Apocrita</taxon>
        <taxon>Proctotrupomorpha</taxon>
        <taxon>Chalcidoidea</taxon>
        <taxon>Pteromalidae</taxon>
        <taxon>Pteromalinae</taxon>
        <taxon>Nasonia</taxon>
    </lineage>
</organism>
<evidence type="ECO:0000313" key="4">
    <source>
        <dbReference type="Proteomes" id="UP000002358"/>
    </source>
</evidence>